<dbReference type="RefSeq" id="WP_014809300.1">
    <property type="nucleotide sequence ID" value="NC_018025.1"/>
</dbReference>
<dbReference type="PANTHER" id="PTHR35866">
    <property type="entry name" value="PUTATIVE-RELATED"/>
    <property type="match status" value="1"/>
</dbReference>
<proteinExistence type="predicted"/>
<evidence type="ECO:0000313" key="1">
    <source>
        <dbReference type="EMBL" id="AFM24152.1"/>
    </source>
</evidence>
<dbReference type="Pfam" id="PF03692">
    <property type="entry name" value="CxxCxxCC"/>
    <property type="match status" value="1"/>
</dbReference>
<dbReference type="OrthoDB" id="9810361at2"/>
<protein>
    <submittedName>
        <fullName evidence="1">Putative Fe-S oxidoreductase</fullName>
    </submittedName>
</protein>
<dbReference type="AlphaFoldDB" id="I4C3L1"/>
<dbReference type="eggNOG" id="COG0727">
    <property type="taxonomic scope" value="Bacteria"/>
</dbReference>
<dbReference type="Proteomes" id="UP000006055">
    <property type="component" value="Chromosome"/>
</dbReference>
<keyword evidence="2" id="KW-1185">Reference proteome</keyword>
<dbReference type="HOGENOM" id="CLU_080178_0_0_7"/>
<dbReference type="PANTHER" id="PTHR35866:SF1">
    <property type="entry name" value="YKGJ FAMILY CYSTEINE CLUSTER PROTEIN"/>
    <property type="match status" value="1"/>
</dbReference>
<dbReference type="STRING" id="706587.Desti_1440"/>
<sequence>MKLKDQTSSQDRLMTWDDSFCFKCYPGVDCFNKCCGNVTIFLTPIDVMRMRKALGITSEEFLERHTHRLISHNTGLPAVVLRMNENEGKTCPFVTEEGCSIYQDRPYSCRLFPLDTANGVEYKFIAKPETCHGLAESETWTVERWRKEQDLRYYDDPDHNLKDIMAADQVWEEPIADPRMQDMFLMALYDLDRFREFIFKSSFLQKFKIDDDILEKIREDDLSLLYFGMQWLRFVLFGQKGFLKIDKEYLEKKKREVLGSQG</sequence>
<reference evidence="2" key="1">
    <citation type="submission" date="2012-06" db="EMBL/GenBank/DDBJ databases">
        <title>Complete sequence of chromosome of Desulfomonile tiedjei DSM 6799.</title>
        <authorList>
            <person name="Lucas S."/>
            <person name="Copeland A."/>
            <person name="Lapidus A."/>
            <person name="Glavina del Rio T."/>
            <person name="Dalin E."/>
            <person name="Tice H."/>
            <person name="Bruce D."/>
            <person name="Goodwin L."/>
            <person name="Pitluck S."/>
            <person name="Peters L."/>
            <person name="Ovchinnikova G."/>
            <person name="Zeytun A."/>
            <person name="Lu M."/>
            <person name="Kyrpides N."/>
            <person name="Mavromatis K."/>
            <person name="Ivanova N."/>
            <person name="Brettin T."/>
            <person name="Detter J.C."/>
            <person name="Han C."/>
            <person name="Larimer F."/>
            <person name="Land M."/>
            <person name="Hauser L."/>
            <person name="Markowitz V."/>
            <person name="Cheng J.-F."/>
            <person name="Hugenholtz P."/>
            <person name="Woyke T."/>
            <person name="Wu D."/>
            <person name="Spring S."/>
            <person name="Schroeder M."/>
            <person name="Brambilla E."/>
            <person name="Klenk H.-P."/>
            <person name="Eisen J.A."/>
        </authorList>
    </citation>
    <scope>NUCLEOTIDE SEQUENCE [LARGE SCALE GENOMIC DNA]</scope>
    <source>
        <strain evidence="2">ATCC 49306 / DSM 6799 / DCB-1</strain>
    </source>
</reference>
<name>I4C3L1_DESTA</name>
<accession>I4C3L1</accession>
<gene>
    <name evidence="1" type="ordered locus">Desti_1440</name>
</gene>
<evidence type="ECO:0000313" key="2">
    <source>
        <dbReference type="Proteomes" id="UP000006055"/>
    </source>
</evidence>
<dbReference type="InterPro" id="IPR005358">
    <property type="entry name" value="Puta_zinc/iron-chelating_dom"/>
</dbReference>
<dbReference type="KEGG" id="dti:Desti_1440"/>
<organism evidence="1 2">
    <name type="scientific">Desulfomonile tiedjei (strain ATCC 49306 / DSM 6799 / DCB-1)</name>
    <dbReference type="NCBI Taxonomy" id="706587"/>
    <lineage>
        <taxon>Bacteria</taxon>
        <taxon>Pseudomonadati</taxon>
        <taxon>Thermodesulfobacteriota</taxon>
        <taxon>Desulfomonilia</taxon>
        <taxon>Desulfomonilales</taxon>
        <taxon>Desulfomonilaceae</taxon>
        <taxon>Desulfomonile</taxon>
    </lineage>
</organism>
<dbReference type="EMBL" id="CP003360">
    <property type="protein sequence ID" value="AFM24152.1"/>
    <property type="molecule type" value="Genomic_DNA"/>
</dbReference>